<feature type="compositionally biased region" description="Basic residues" evidence="1">
    <location>
        <begin position="171"/>
        <end position="184"/>
    </location>
</feature>
<comment type="caution">
    <text evidence="3">The sequence shown here is derived from an EMBL/GenBank/DDBJ whole genome shotgun (WGS) entry which is preliminary data.</text>
</comment>
<feature type="region of interest" description="Disordered" evidence="1">
    <location>
        <begin position="103"/>
        <end position="192"/>
    </location>
</feature>
<evidence type="ECO:0000313" key="4">
    <source>
        <dbReference type="Proteomes" id="UP000297948"/>
    </source>
</evidence>
<feature type="transmembrane region" description="Helical" evidence="2">
    <location>
        <begin position="38"/>
        <end position="58"/>
    </location>
</feature>
<evidence type="ECO:0000256" key="1">
    <source>
        <dbReference type="SAM" id="MobiDB-lite"/>
    </source>
</evidence>
<proteinExistence type="predicted"/>
<accession>A0A4Z0GYQ7</accession>
<dbReference type="EMBL" id="SRID01000203">
    <property type="protein sequence ID" value="TGB03038.1"/>
    <property type="molecule type" value="Genomic_DNA"/>
</dbReference>
<gene>
    <name evidence="3" type="ORF">E4099_20185</name>
</gene>
<dbReference type="Proteomes" id="UP000297948">
    <property type="component" value="Unassembled WGS sequence"/>
</dbReference>
<dbReference type="RefSeq" id="WP_135340496.1">
    <property type="nucleotide sequence ID" value="NZ_JBHLTX010000039.1"/>
</dbReference>
<feature type="transmembrane region" description="Helical" evidence="2">
    <location>
        <begin position="6"/>
        <end position="26"/>
    </location>
</feature>
<keyword evidence="2" id="KW-0812">Transmembrane</keyword>
<keyword evidence="2" id="KW-0472">Membrane</keyword>
<name>A0A4Z0GYQ7_9ACTN</name>
<sequence>MGYYLAIVTSIILAGMVVGTWVLLWLSASEDRVQQLRSLTGLVAVIAGDAAITGAAIWAIHEAGGENREWVVSIVTAAFTSVVSITTAYFGIKAVTNTAARAIGTPQTRKPPPGDPAARTPPADTPPASGGSPAAESVASPVEGEGADDSSTEGAVSTSERLSGESWLTRIKNKLPKSSKKGVRRPRDADGG</sequence>
<protein>
    <submittedName>
        <fullName evidence="3">PepSY domain-containing protein</fullName>
    </submittedName>
</protein>
<reference evidence="3 4" key="1">
    <citation type="submission" date="2019-03" db="EMBL/GenBank/DDBJ databases">
        <authorList>
            <person name="Gonzalez-Pimentel J.L."/>
        </authorList>
    </citation>
    <scope>NUCLEOTIDE SEQUENCE [LARGE SCALE GENOMIC DNA]</scope>
    <source>
        <strain evidence="3 4">JCM 31289</strain>
    </source>
</reference>
<keyword evidence="4" id="KW-1185">Reference proteome</keyword>
<evidence type="ECO:0000256" key="2">
    <source>
        <dbReference type="SAM" id="Phobius"/>
    </source>
</evidence>
<feature type="transmembrane region" description="Helical" evidence="2">
    <location>
        <begin position="70"/>
        <end position="92"/>
    </location>
</feature>
<evidence type="ECO:0000313" key="3">
    <source>
        <dbReference type="EMBL" id="TGB03038.1"/>
    </source>
</evidence>
<dbReference type="OrthoDB" id="4239697at2"/>
<keyword evidence="2" id="KW-1133">Transmembrane helix</keyword>
<feature type="compositionally biased region" description="Low complexity" evidence="1">
    <location>
        <begin position="116"/>
        <end position="128"/>
    </location>
</feature>
<feature type="compositionally biased region" description="Polar residues" evidence="1">
    <location>
        <begin position="152"/>
        <end position="161"/>
    </location>
</feature>
<organism evidence="3 4">
    <name type="scientific">Streptomyces palmae</name>
    <dbReference type="NCBI Taxonomy" id="1701085"/>
    <lineage>
        <taxon>Bacteria</taxon>
        <taxon>Bacillati</taxon>
        <taxon>Actinomycetota</taxon>
        <taxon>Actinomycetes</taxon>
        <taxon>Kitasatosporales</taxon>
        <taxon>Streptomycetaceae</taxon>
        <taxon>Streptomyces</taxon>
    </lineage>
</organism>
<dbReference type="AlphaFoldDB" id="A0A4Z0GYQ7"/>